<dbReference type="EMBL" id="OC855077">
    <property type="protein sequence ID" value="CAD7621165.1"/>
    <property type="molecule type" value="Genomic_DNA"/>
</dbReference>
<dbReference type="AlphaFoldDB" id="A0A7R9PUJ1"/>
<organism evidence="2">
    <name type="scientific">Medioppia subpectinata</name>
    <dbReference type="NCBI Taxonomy" id="1979941"/>
    <lineage>
        <taxon>Eukaryota</taxon>
        <taxon>Metazoa</taxon>
        <taxon>Ecdysozoa</taxon>
        <taxon>Arthropoda</taxon>
        <taxon>Chelicerata</taxon>
        <taxon>Arachnida</taxon>
        <taxon>Acari</taxon>
        <taxon>Acariformes</taxon>
        <taxon>Sarcoptiformes</taxon>
        <taxon>Oribatida</taxon>
        <taxon>Brachypylina</taxon>
        <taxon>Oppioidea</taxon>
        <taxon>Oppiidae</taxon>
        <taxon>Medioppia</taxon>
    </lineage>
</organism>
<dbReference type="GO" id="GO:0016791">
    <property type="term" value="F:phosphatase activity"/>
    <property type="evidence" value="ECO:0007669"/>
    <property type="project" value="InterPro"/>
</dbReference>
<dbReference type="PANTHER" id="PTHR47039:SF1">
    <property type="entry name" value="INOSITOL POLYPHOSPHATE 5-PHOSPHATASE E"/>
    <property type="match status" value="1"/>
</dbReference>
<evidence type="ECO:0000313" key="3">
    <source>
        <dbReference type="Proteomes" id="UP000759131"/>
    </source>
</evidence>
<feature type="non-terminal residue" evidence="2">
    <location>
        <position position="1"/>
    </location>
</feature>
<feature type="domain" description="Inositol polyphosphate-related phosphatase" evidence="1">
    <location>
        <begin position="1"/>
        <end position="292"/>
    </location>
</feature>
<evidence type="ECO:0000313" key="2">
    <source>
        <dbReference type="EMBL" id="CAD7621165.1"/>
    </source>
</evidence>
<dbReference type="Pfam" id="PF22669">
    <property type="entry name" value="Exo_endo_phos2"/>
    <property type="match status" value="1"/>
</dbReference>
<reference evidence="2" key="1">
    <citation type="submission" date="2020-11" db="EMBL/GenBank/DDBJ databases">
        <authorList>
            <person name="Tran Van P."/>
        </authorList>
    </citation>
    <scope>NUCLEOTIDE SEQUENCE</scope>
</reference>
<dbReference type="Proteomes" id="UP000759131">
    <property type="component" value="Unassembled WGS sequence"/>
</dbReference>
<dbReference type="SUPFAM" id="SSF56219">
    <property type="entry name" value="DNase I-like"/>
    <property type="match status" value="1"/>
</dbReference>
<dbReference type="SMART" id="SM00128">
    <property type="entry name" value="IPPc"/>
    <property type="match status" value="1"/>
</dbReference>
<dbReference type="Gene3D" id="3.60.10.10">
    <property type="entry name" value="Endonuclease/exonuclease/phosphatase"/>
    <property type="match status" value="1"/>
</dbReference>
<gene>
    <name evidence="2" type="ORF">OSB1V03_LOCUS1640</name>
</gene>
<dbReference type="GO" id="GO:0046856">
    <property type="term" value="P:phosphatidylinositol dephosphorylation"/>
    <property type="evidence" value="ECO:0007669"/>
    <property type="project" value="InterPro"/>
</dbReference>
<dbReference type="InterPro" id="IPR053321">
    <property type="entry name" value="IPP-5-Phosphatase_Type_IV"/>
</dbReference>
<accession>A0A7R9PUJ1</accession>
<proteinExistence type="predicted"/>
<dbReference type="InterPro" id="IPR036691">
    <property type="entry name" value="Endo/exonu/phosph_ase_sf"/>
</dbReference>
<dbReference type="InterPro" id="IPR000300">
    <property type="entry name" value="IPPc"/>
</dbReference>
<dbReference type="EMBL" id="CAJPIZ010000502">
    <property type="protein sequence ID" value="CAG2101595.1"/>
    <property type="molecule type" value="Genomic_DNA"/>
</dbReference>
<evidence type="ECO:0000259" key="1">
    <source>
        <dbReference type="SMART" id="SM00128"/>
    </source>
</evidence>
<keyword evidence="3" id="KW-1185">Reference proteome</keyword>
<dbReference type="PANTHER" id="PTHR47039">
    <property type="entry name" value="INOSITOL POLYPHOSPHATE 5-PHOSPHATASE E"/>
    <property type="match status" value="1"/>
</dbReference>
<sequence length="292" mass="33415">MRLFVVSWNMSSRMGPQNIKDLLLPESISFVPDLYAIGIQEGPSGDINQLQIQMQATIGASHVLLHSSTLGVLHLSLFIRRDLIWYCTTPDDAFFNNRPSAANLVKTKGALGISFALFGTTFLFINSHLTAHQNKVKERIEEYMKISEALNLPKNLRPLNPRYMSRDVTARFDCVFWFGDLNFRLEISGQEMTNIINRPTNVLNVSLDKFKETDQLTNVMSRGLAFKGFYESSSPRFPPTYKFKYGSNDYDLVSQRVPSFTDRILYRSKQVSHISPLLYDWVPQMDSSDHKP</sequence>
<name>A0A7R9PUJ1_9ACAR</name>
<dbReference type="OrthoDB" id="2248459at2759"/>
<protein>
    <recommendedName>
        <fullName evidence="1">Inositol polyphosphate-related phosphatase domain-containing protein</fullName>
    </recommendedName>
</protein>